<dbReference type="InterPro" id="IPR036866">
    <property type="entry name" value="RibonucZ/Hydroxyglut_hydro"/>
</dbReference>
<dbReference type="Pfam" id="PF07521">
    <property type="entry name" value="RMMBL"/>
    <property type="match status" value="1"/>
</dbReference>
<sequence>MRLTCIGAAHEVTGSCHLLEACGKNILIDCGMEQGPDLYENQELSVSPGDIDFVLLTHAHIDHSGNLPLLCKKGFKGEIVTTFATADLCGIMLRDSAHIQVFEAQWRNRKARRSGDALYEPIYDMEDADAAIKLLAPCDYNQKITLCEGIEIRFQDIGHLLGSASIEVWITEDGVTKKIVFSGDVGNTDQPIIKDPTPVKEADYVVIESTYGDRTHGDERPDYVSEFTRILRETFARGGNVVIPSFAVGRTQEILYFIREIKEKDLLPEYPGFEVYVDSPLAIEATNVFNKNVKSCFDEEALALIEQGINPLVFPGLKTTITSEESKLINFDEKPKVILSASGMCEAGRIRHHLKHNLWRPECTVCFVGYQAVGTLGRRLIEGAESVKLFGDNITVNARIEVLQGISGHADMNGLLAWLKGFETPLERVIVVHGEDTVTDSFASLVEDTIGCPAFAPYSGGCVDLATNQILTEGMRIPKKSAEKPARSRAQAAFNRVVAAAKRLLEVVYKNEGLANKELAKFESQIQNLADKWDR</sequence>
<keyword evidence="3" id="KW-1185">Reference proteome</keyword>
<dbReference type="Pfam" id="PF10996">
    <property type="entry name" value="Beta-Casp"/>
    <property type="match status" value="1"/>
</dbReference>
<dbReference type="InterPro" id="IPR001279">
    <property type="entry name" value="Metallo-B-lactamas"/>
</dbReference>
<evidence type="ECO:0000313" key="2">
    <source>
        <dbReference type="EMBL" id="MBM6825933.1"/>
    </source>
</evidence>
<dbReference type="InterPro" id="IPR050698">
    <property type="entry name" value="MBL"/>
</dbReference>
<dbReference type="EMBL" id="JACJLV010000004">
    <property type="protein sequence ID" value="MBM6825933.1"/>
    <property type="molecule type" value="Genomic_DNA"/>
</dbReference>
<dbReference type="Proteomes" id="UP000713880">
    <property type="component" value="Unassembled WGS sequence"/>
</dbReference>
<evidence type="ECO:0000313" key="3">
    <source>
        <dbReference type="Proteomes" id="UP000713880"/>
    </source>
</evidence>
<evidence type="ECO:0000256" key="1">
    <source>
        <dbReference type="ARBA" id="ARBA00022801"/>
    </source>
</evidence>
<dbReference type="CDD" id="cd16295">
    <property type="entry name" value="TTHA0252-CPSF-like_MBL-fold"/>
    <property type="match status" value="1"/>
</dbReference>
<proteinExistence type="predicted"/>
<comment type="caution">
    <text evidence="2">The sequence shown here is derived from an EMBL/GenBank/DDBJ whole genome shotgun (WGS) entry which is preliminary data.</text>
</comment>
<dbReference type="RefSeq" id="WP_204907996.1">
    <property type="nucleotide sequence ID" value="NZ_JACJLV010000004.1"/>
</dbReference>
<dbReference type="InterPro" id="IPR022712">
    <property type="entry name" value="Beta_Casp"/>
</dbReference>
<keyword evidence="1" id="KW-0378">Hydrolase</keyword>
<dbReference type="SMART" id="SM01027">
    <property type="entry name" value="Beta-Casp"/>
    <property type="match status" value="1"/>
</dbReference>
<name>A0A938XHZ1_9CLOT</name>
<dbReference type="AlphaFoldDB" id="A0A938XHZ1"/>
<reference evidence="2" key="2">
    <citation type="journal article" date="2021" name="Sci. Rep.">
        <title>The distribution of antibiotic resistance genes in chicken gut microbiota commensals.</title>
        <authorList>
            <person name="Juricova H."/>
            <person name="Matiasovicova J."/>
            <person name="Kubasova T."/>
            <person name="Cejkova D."/>
            <person name="Rychlik I."/>
        </authorList>
    </citation>
    <scope>NUCLEOTIDE SEQUENCE</scope>
    <source>
        <strain evidence="2">An420c</strain>
    </source>
</reference>
<dbReference type="GO" id="GO:0004521">
    <property type="term" value="F:RNA endonuclease activity"/>
    <property type="evidence" value="ECO:0007669"/>
    <property type="project" value="TreeGrafter"/>
</dbReference>
<dbReference type="GO" id="GO:0016787">
    <property type="term" value="F:hydrolase activity"/>
    <property type="evidence" value="ECO:0007669"/>
    <property type="project" value="UniProtKB-KW"/>
</dbReference>
<organism evidence="2 3">
    <name type="scientific">Mordavella massiliensis</name>
    <dbReference type="NCBI Taxonomy" id="1871024"/>
    <lineage>
        <taxon>Bacteria</taxon>
        <taxon>Bacillati</taxon>
        <taxon>Bacillota</taxon>
        <taxon>Clostridia</taxon>
        <taxon>Eubacteriales</taxon>
        <taxon>Clostridiaceae</taxon>
        <taxon>Mordavella</taxon>
    </lineage>
</organism>
<reference evidence="2" key="1">
    <citation type="submission" date="2020-08" db="EMBL/GenBank/DDBJ databases">
        <authorList>
            <person name="Cejkova D."/>
            <person name="Kubasova T."/>
            <person name="Jahodarova E."/>
            <person name="Rychlik I."/>
        </authorList>
    </citation>
    <scope>NUCLEOTIDE SEQUENCE</scope>
    <source>
        <strain evidence="2">An420c</strain>
    </source>
</reference>
<dbReference type="PANTHER" id="PTHR11203">
    <property type="entry name" value="CLEAVAGE AND POLYADENYLATION SPECIFICITY FACTOR FAMILY MEMBER"/>
    <property type="match status" value="1"/>
</dbReference>
<dbReference type="PANTHER" id="PTHR11203:SF37">
    <property type="entry name" value="INTEGRATOR COMPLEX SUBUNIT 11"/>
    <property type="match status" value="1"/>
</dbReference>
<dbReference type="InterPro" id="IPR011108">
    <property type="entry name" value="RMMBL"/>
</dbReference>
<dbReference type="Gene3D" id="3.40.50.10890">
    <property type="match status" value="1"/>
</dbReference>
<protein>
    <submittedName>
        <fullName evidence="2">MBL fold metallo-hydrolase</fullName>
    </submittedName>
</protein>
<gene>
    <name evidence="2" type="ORF">H6A13_02280</name>
</gene>
<dbReference type="Gene3D" id="3.60.15.10">
    <property type="entry name" value="Ribonuclease Z/Hydroxyacylglutathione hydrolase-like"/>
    <property type="match status" value="1"/>
</dbReference>
<dbReference type="Pfam" id="PF00753">
    <property type="entry name" value="Lactamase_B"/>
    <property type="match status" value="1"/>
</dbReference>
<accession>A0A938XHZ1</accession>
<dbReference type="SMART" id="SM00849">
    <property type="entry name" value="Lactamase_B"/>
    <property type="match status" value="1"/>
</dbReference>
<dbReference type="SUPFAM" id="SSF56281">
    <property type="entry name" value="Metallo-hydrolase/oxidoreductase"/>
    <property type="match status" value="1"/>
</dbReference>